<gene>
    <name evidence="2" type="ORF">SAMN04488136_11721</name>
</gene>
<dbReference type="EMBL" id="FNDD01000017">
    <property type="protein sequence ID" value="SDH47639.1"/>
    <property type="molecule type" value="Genomic_DNA"/>
</dbReference>
<proteinExistence type="predicted"/>
<evidence type="ECO:0000313" key="2">
    <source>
        <dbReference type="EMBL" id="SDH47639.1"/>
    </source>
</evidence>
<organism evidence="2 3">
    <name type="scientific">Vibrio xiamenensis</name>
    <dbReference type="NCBI Taxonomy" id="861298"/>
    <lineage>
        <taxon>Bacteria</taxon>
        <taxon>Pseudomonadati</taxon>
        <taxon>Pseudomonadota</taxon>
        <taxon>Gammaproteobacteria</taxon>
        <taxon>Vibrionales</taxon>
        <taxon>Vibrionaceae</taxon>
        <taxon>Vibrio</taxon>
    </lineage>
</organism>
<feature type="signal peptide" evidence="1">
    <location>
        <begin position="1"/>
        <end position="21"/>
    </location>
</feature>
<dbReference type="Pfam" id="PF16868">
    <property type="entry name" value="NMT1_3"/>
    <property type="match status" value="1"/>
</dbReference>
<dbReference type="Gene3D" id="3.40.190.10">
    <property type="entry name" value="Periplasmic binding protein-like II"/>
    <property type="match status" value="2"/>
</dbReference>
<accession>A0A1G8CR23</accession>
<protein>
    <submittedName>
        <fullName evidence="2">TRAP-type uncharacterized transport system, substrate-binding protein</fullName>
    </submittedName>
</protein>
<dbReference type="RefSeq" id="WP_093275229.1">
    <property type="nucleotide sequence ID" value="NZ_FNDD01000017.1"/>
</dbReference>
<dbReference type="PANTHER" id="PTHR42941">
    <property type="entry name" value="SLL1037 PROTEIN"/>
    <property type="match status" value="1"/>
</dbReference>
<dbReference type="Proteomes" id="UP000198854">
    <property type="component" value="Unassembled WGS sequence"/>
</dbReference>
<evidence type="ECO:0000256" key="1">
    <source>
        <dbReference type="SAM" id="SignalP"/>
    </source>
</evidence>
<keyword evidence="3" id="KW-1185">Reference proteome</keyword>
<sequence length="324" mass="35475">MKLKVTVLSVLVILASLPAQAKTLNMGTGSTKGNYYSMGMDIKSYCSGSIGVDLNIAETTGSVTNLMGLMDKDYSLGIVQEDVLNYNAKRNPKKVNQNRMKVLTGLHEEAVHLLIPKGYNPKSSHDTSMWSKWGSMLGGDEQPHQFELSMLKGQEVGSWGGSIVSAEALGYFFGLNIHVTEVKNKGDVNDTSKPLILVGGAPYQVVQDYLASGKWTLAALNYDAISQQASFYSKQNVNYQISGKVRSVPTVAVRALLIGKSFRKDSRNKPMTELATCIYNNVADLADDPDTNPNWGSVYDYIEGNGQTNWSYFPLDEAKLDSND</sequence>
<name>A0A1G8CR23_9VIBR</name>
<dbReference type="OrthoDB" id="9776669at2"/>
<keyword evidence="1" id="KW-0732">Signal</keyword>
<evidence type="ECO:0000313" key="3">
    <source>
        <dbReference type="Proteomes" id="UP000198854"/>
    </source>
</evidence>
<feature type="chain" id="PRO_5011632294" evidence="1">
    <location>
        <begin position="22"/>
        <end position="324"/>
    </location>
</feature>
<dbReference type="AlphaFoldDB" id="A0A1G8CR23"/>
<dbReference type="InterPro" id="IPR011852">
    <property type="entry name" value="TRAP_TAXI"/>
</dbReference>
<dbReference type="PANTHER" id="PTHR42941:SF1">
    <property type="entry name" value="SLL1037 PROTEIN"/>
    <property type="match status" value="1"/>
</dbReference>
<reference evidence="2 3" key="1">
    <citation type="submission" date="2016-10" db="EMBL/GenBank/DDBJ databases">
        <authorList>
            <person name="de Groot N.N."/>
        </authorList>
    </citation>
    <scope>NUCLEOTIDE SEQUENCE [LARGE SCALE GENOMIC DNA]</scope>
    <source>
        <strain evidence="2 3">CGMCC 1.10228</strain>
    </source>
</reference>
<dbReference type="STRING" id="861298.SAMN04488136_11721"/>
<dbReference type="SUPFAM" id="SSF53850">
    <property type="entry name" value="Periplasmic binding protein-like II"/>
    <property type="match status" value="1"/>
</dbReference>